<dbReference type="HAMAP" id="MF_02202">
    <property type="entry name" value="TolQ"/>
    <property type="match status" value="1"/>
</dbReference>
<keyword evidence="13" id="KW-1185">Reference proteome</keyword>
<evidence type="ECO:0000256" key="2">
    <source>
        <dbReference type="ARBA" id="ARBA00010442"/>
    </source>
</evidence>
<feature type="domain" description="MotA/TolQ/ExbB proton channel" evidence="11">
    <location>
        <begin position="98"/>
        <end position="217"/>
    </location>
</feature>
<feature type="transmembrane region" description="Helical" evidence="10">
    <location>
        <begin position="141"/>
        <end position="164"/>
    </location>
</feature>
<evidence type="ECO:0000256" key="3">
    <source>
        <dbReference type="ARBA" id="ARBA00022475"/>
    </source>
</evidence>
<dbReference type="EMBL" id="FNAK01000003">
    <property type="protein sequence ID" value="SDD93508.1"/>
    <property type="molecule type" value="Genomic_DNA"/>
</dbReference>
<reference evidence="12 13" key="1">
    <citation type="submission" date="2016-10" db="EMBL/GenBank/DDBJ databases">
        <authorList>
            <person name="de Groot N.N."/>
        </authorList>
    </citation>
    <scope>NUCLEOTIDE SEQUENCE [LARGE SCALE GENOMIC DNA]</scope>
    <source>
        <strain evidence="12 13">CGMCC 1.9109</strain>
    </source>
</reference>
<dbReference type="GO" id="GO:0051301">
    <property type="term" value="P:cell division"/>
    <property type="evidence" value="ECO:0007669"/>
    <property type="project" value="UniProtKB-UniRule"/>
</dbReference>
<proteinExistence type="inferred from homology"/>
<dbReference type="AlphaFoldDB" id="A0A1G6YT18"/>
<sequence length="240" mass="25987">MQVQTVESVQLGGNAPDFSILGMFLQADFIVQAVMIMLIAASLWSWSIIFNTWARLKEARSKANDFEDRFWSGGSLDELYNGLKASPTHPIAAVFVAAMREWQRSLAKRSMGVDKLTVQDRIYKAMHVTTSREMDRLEGQVGYLATIGSAAPFVGLFGTVWGIMNSFTSIAVASDTSLATVAPGIAEALLATALGLVAAIPAVIGYNKLSTDLGRYAGRVEGFSDEFAAILSRQLDEQGH</sequence>
<keyword evidence="8 10" id="KW-0472">Membrane</keyword>
<dbReference type="GO" id="GO:0043213">
    <property type="term" value="P:bacteriocin transport"/>
    <property type="evidence" value="ECO:0007669"/>
    <property type="project" value="InterPro"/>
</dbReference>
<dbReference type="InterPro" id="IPR050790">
    <property type="entry name" value="ExbB/TolQ_transport"/>
</dbReference>
<dbReference type="NCBIfam" id="TIGR02796">
    <property type="entry name" value="tolQ"/>
    <property type="match status" value="1"/>
</dbReference>
<keyword evidence="5 10" id="KW-0132">Cell division</keyword>
<name>A0A1G6YT18_9PROT</name>
<evidence type="ECO:0000256" key="8">
    <source>
        <dbReference type="ARBA" id="ARBA00023136"/>
    </source>
</evidence>
<dbReference type="GO" id="GO:0017038">
    <property type="term" value="P:protein import"/>
    <property type="evidence" value="ECO:0007669"/>
    <property type="project" value="TreeGrafter"/>
</dbReference>
<organism evidence="12 13">
    <name type="scientific">Kordiimonas lacus</name>
    <dbReference type="NCBI Taxonomy" id="637679"/>
    <lineage>
        <taxon>Bacteria</taxon>
        <taxon>Pseudomonadati</taxon>
        <taxon>Pseudomonadota</taxon>
        <taxon>Alphaproteobacteria</taxon>
        <taxon>Kordiimonadales</taxon>
        <taxon>Kordiimonadaceae</taxon>
        <taxon>Kordiimonas</taxon>
    </lineage>
</organism>
<dbReference type="GO" id="GO:0005886">
    <property type="term" value="C:plasma membrane"/>
    <property type="evidence" value="ECO:0007669"/>
    <property type="project" value="UniProtKB-SubCell"/>
</dbReference>
<keyword evidence="7 10" id="KW-1133">Transmembrane helix</keyword>
<keyword evidence="3 10" id="KW-1003">Cell membrane</keyword>
<comment type="function">
    <text evidence="10">Part of the Tol-Pal system, which plays a role in outer membrane invagination during cell division and is important for maintaining outer membrane integrity.</text>
</comment>
<dbReference type="RefSeq" id="WP_068302946.1">
    <property type="nucleotide sequence ID" value="NZ_DAIOMO010000005.1"/>
</dbReference>
<comment type="subcellular location">
    <subcellularLocation>
        <location evidence="10">Cell inner membrane</location>
        <topology evidence="10">Multi-pass membrane protein</topology>
    </subcellularLocation>
    <subcellularLocation>
        <location evidence="1">Cell membrane</location>
        <topology evidence="1">Multi-pass membrane protein</topology>
    </subcellularLocation>
</comment>
<dbReference type="PANTHER" id="PTHR30625:SF3">
    <property type="entry name" value="TOL-PAL SYSTEM PROTEIN TOLQ"/>
    <property type="match status" value="1"/>
</dbReference>
<accession>A0A1G6YT18</accession>
<evidence type="ECO:0000256" key="7">
    <source>
        <dbReference type="ARBA" id="ARBA00022989"/>
    </source>
</evidence>
<evidence type="ECO:0000256" key="5">
    <source>
        <dbReference type="ARBA" id="ARBA00022618"/>
    </source>
</evidence>
<dbReference type="STRING" id="637679.GCA_001550055_01415"/>
<dbReference type="Proteomes" id="UP000183685">
    <property type="component" value="Unassembled WGS sequence"/>
</dbReference>
<evidence type="ECO:0000256" key="4">
    <source>
        <dbReference type="ARBA" id="ARBA00022519"/>
    </source>
</evidence>
<keyword evidence="4 10" id="KW-0997">Cell inner membrane</keyword>
<comment type="similarity">
    <text evidence="2 10">Belongs to the ExbB/TolQ family.</text>
</comment>
<evidence type="ECO:0000313" key="12">
    <source>
        <dbReference type="EMBL" id="SDD93508.1"/>
    </source>
</evidence>
<evidence type="ECO:0000256" key="1">
    <source>
        <dbReference type="ARBA" id="ARBA00004651"/>
    </source>
</evidence>
<dbReference type="InterPro" id="IPR014163">
    <property type="entry name" value="Tol-Pal_TolQ"/>
</dbReference>
<gene>
    <name evidence="10" type="primary">tolQ</name>
    <name evidence="12" type="ORF">SAMN04488071_1734</name>
</gene>
<dbReference type="PANTHER" id="PTHR30625">
    <property type="entry name" value="PROTEIN TOLQ"/>
    <property type="match status" value="1"/>
</dbReference>
<evidence type="ECO:0000256" key="9">
    <source>
        <dbReference type="ARBA" id="ARBA00023306"/>
    </source>
</evidence>
<keyword evidence="9 10" id="KW-0131">Cell cycle</keyword>
<dbReference type="OrthoDB" id="9805133at2"/>
<dbReference type="InterPro" id="IPR002898">
    <property type="entry name" value="MotA_ExbB_proton_chnl"/>
</dbReference>
<keyword evidence="6 10" id="KW-0812">Transmembrane</keyword>
<protein>
    <recommendedName>
        <fullName evidence="10">Tol-Pal system protein TolQ</fullName>
    </recommendedName>
</protein>
<dbReference type="Pfam" id="PF01618">
    <property type="entry name" value="MotA_ExbB"/>
    <property type="match status" value="1"/>
</dbReference>
<feature type="transmembrane region" description="Helical" evidence="10">
    <location>
        <begin position="184"/>
        <end position="206"/>
    </location>
</feature>
<evidence type="ECO:0000256" key="6">
    <source>
        <dbReference type="ARBA" id="ARBA00022692"/>
    </source>
</evidence>
<evidence type="ECO:0000256" key="10">
    <source>
        <dbReference type="HAMAP-Rule" id="MF_02202"/>
    </source>
</evidence>
<feature type="transmembrane region" description="Helical" evidence="10">
    <location>
        <begin position="29"/>
        <end position="54"/>
    </location>
</feature>
<comment type="subunit">
    <text evidence="10">The Tol-Pal system is composed of five core proteins: the inner membrane proteins TolA, TolQ and TolR, the periplasmic protein TolB and the outer membrane protein Pal. They form a network linking the inner and outer membranes and the peptidoglycan layer.</text>
</comment>
<evidence type="ECO:0000259" key="11">
    <source>
        <dbReference type="Pfam" id="PF01618"/>
    </source>
</evidence>
<evidence type="ECO:0000313" key="13">
    <source>
        <dbReference type="Proteomes" id="UP000183685"/>
    </source>
</evidence>